<dbReference type="EMBL" id="JADIMG010000035">
    <property type="protein sequence ID" value="MBO8459404.1"/>
    <property type="molecule type" value="Genomic_DNA"/>
</dbReference>
<protein>
    <recommendedName>
        <fullName evidence="3">McrBC 5-methylcytosine restriction system component</fullName>
    </recommendedName>
</protein>
<dbReference type="PANTHER" id="PTHR38733">
    <property type="entry name" value="PROTEIN MCRC"/>
    <property type="match status" value="1"/>
</dbReference>
<evidence type="ECO:0000313" key="2">
    <source>
        <dbReference type="Proteomes" id="UP000823641"/>
    </source>
</evidence>
<name>A0A9D9HSB3_9BACT</name>
<dbReference type="Proteomes" id="UP000823641">
    <property type="component" value="Unassembled WGS sequence"/>
</dbReference>
<proteinExistence type="predicted"/>
<gene>
    <name evidence="1" type="ORF">IAA73_03615</name>
</gene>
<reference evidence="1" key="1">
    <citation type="submission" date="2020-10" db="EMBL/GenBank/DDBJ databases">
        <authorList>
            <person name="Gilroy R."/>
        </authorList>
    </citation>
    <scope>NUCLEOTIDE SEQUENCE</scope>
    <source>
        <strain evidence="1">G3-3990</strain>
    </source>
</reference>
<evidence type="ECO:0008006" key="3">
    <source>
        <dbReference type="Google" id="ProtNLM"/>
    </source>
</evidence>
<comment type="caution">
    <text evidence="1">The sequence shown here is derived from an EMBL/GenBank/DDBJ whole genome shotgun (WGS) entry which is preliminary data.</text>
</comment>
<sequence length="444" mass="52278">MIEWKDNSEYHWSENVERILPFANTPISSLLDEKGKSLLVFPLSFQECEDCIGKQHLFDITPKKNSYTVRTSNLAGFIGLKDLYITIRSRFGTEKGDDYFLHYMLKKVLSVNLFNLKHTTTDEQVFDFLLHLFPYFLNKALVQGLYKEYQRNQYNDCNVRGTIDISRHIKYNIPFNGCVAYSTREFCYDNHVTQLIRHTIEYIRTRQIGEILLHVHPDTLENVSQIIFATPKYRKQDRLRVIKSNLKPLVHPYFTQYAPLQKLCLSILHHEQLKYGQKNHEIHGILFDVALLWEEYLSTLLIPLGFKHPNNRQSIGGIWLGYSQKGNKKNNAFLRYPDFYDRERNIVLDAKYKNQIDSVDDVNQIITYLYRLKGHIGMFVHPTVDENKTKSYRLRGYGDDNNTHLVEYQFHIPTSVSSYEDFERSIRLSETTLKEQIGLLHSLS</sequence>
<accession>A0A9D9HSB3</accession>
<dbReference type="InterPro" id="IPR019292">
    <property type="entry name" value="McrC"/>
</dbReference>
<evidence type="ECO:0000313" key="1">
    <source>
        <dbReference type="EMBL" id="MBO8459404.1"/>
    </source>
</evidence>
<organism evidence="1 2">
    <name type="scientific">Candidatus Gallipaludibacter merdavium</name>
    <dbReference type="NCBI Taxonomy" id="2840839"/>
    <lineage>
        <taxon>Bacteria</taxon>
        <taxon>Pseudomonadati</taxon>
        <taxon>Bacteroidota</taxon>
        <taxon>Bacteroidia</taxon>
        <taxon>Bacteroidales</taxon>
        <taxon>Candidatus Gallipaludibacter</taxon>
    </lineage>
</organism>
<dbReference type="AlphaFoldDB" id="A0A9D9HSB3"/>
<reference evidence="1" key="2">
    <citation type="journal article" date="2021" name="PeerJ">
        <title>Extensive microbial diversity within the chicken gut microbiome revealed by metagenomics and culture.</title>
        <authorList>
            <person name="Gilroy R."/>
            <person name="Ravi A."/>
            <person name="Getino M."/>
            <person name="Pursley I."/>
            <person name="Horton D.L."/>
            <person name="Alikhan N.F."/>
            <person name="Baker D."/>
            <person name="Gharbi K."/>
            <person name="Hall N."/>
            <person name="Watson M."/>
            <person name="Adriaenssens E.M."/>
            <person name="Foster-Nyarko E."/>
            <person name="Jarju S."/>
            <person name="Secka A."/>
            <person name="Antonio M."/>
            <person name="Oren A."/>
            <person name="Chaudhuri R.R."/>
            <person name="La Ragione R."/>
            <person name="Hildebrand F."/>
            <person name="Pallen M.J."/>
        </authorList>
    </citation>
    <scope>NUCLEOTIDE SEQUENCE</scope>
    <source>
        <strain evidence="1">G3-3990</strain>
    </source>
</reference>
<dbReference type="Pfam" id="PF10117">
    <property type="entry name" value="McrBC"/>
    <property type="match status" value="1"/>
</dbReference>
<dbReference type="PANTHER" id="PTHR38733:SF1">
    <property type="entry name" value="TYPE IV METHYL-DIRECTED RESTRICTION ENZYME ECOKMCRBC"/>
    <property type="match status" value="1"/>
</dbReference>